<evidence type="ECO:0000313" key="3">
    <source>
        <dbReference type="Proteomes" id="UP000293268"/>
    </source>
</evidence>
<dbReference type="Proteomes" id="UP000293268">
    <property type="component" value="Unassembled WGS sequence"/>
</dbReference>
<protein>
    <submittedName>
        <fullName evidence="2">Uncharacterized protein</fullName>
    </submittedName>
</protein>
<feature type="transmembrane region" description="Helical" evidence="1">
    <location>
        <begin position="47"/>
        <end position="68"/>
    </location>
</feature>
<dbReference type="EMBL" id="SBKU01000007">
    <property type="protein sequence ID" value="RYQ68363.1"/>
    <property type="molecule type" value="Genomic_DNA"/>
</dbReference>
<sequence length="114" mass="12480">MTTHHDKQHTPSPRERATTMLAAITALAAGTYIACGDGFTWDPYAYTLAWLLLICALAATIPQADTLIDTIIRATRFVMSILRHARHMLHAAVHRRHTTARTTCGTATTAAPIE</sequence>
<feature type="transmembrane region" description="Helical" evidence="1">
    <location>
        <begin position="21"/>
        <end position="41"/>
    </location>
</feature>
<evidence type="ECO:0000256" key="1">
    <source>
        <dbReference type="SAM" id="Phobius"/>
    </source>
</evidence>
<gene>
    <name evidence="2" type="ORF">PG2072B_0966</name>
</gene>
<keyword evidence="1" id="KW-1133">Transmembrane helix</keyword>
<comment type="caution">
    <text evidence="2">The sequence shown here is derived from an EMBL/GenBank/DDBJ whole genome shotgun (WGS) entry which is preliminary data.</text>
</comment>
<dbReference type="AlphaFoldDB" id="A0A4Q5BBW1"/>
<keyword evidence="1" id="KW-0472">Membrane</keyword>
<accession>A0A4Q5BBW1</accession>
<proteinExistence type="predicted"/>
<reference evidence="2 3" key="1">
    <citation type="submission" date="2019-01" db="EMBL/GenBank/DDBJ databases">
        <title>Unveiling genomic diversity among members of the Bifidobacterium pseudolongum species, a widely distributed gut commensal of the animal kingdom.</title>
        <authorList>
            <person name="Lugli G.A."/>
            <person name="Duranti S."/>
            <person name="Albert K."/>
            <person name="Mancabelli L."/>
            <person name="Napoli S."/>
            <person name="Viappiani A."/>
            <person name="Anzalone R."/>
            <person name="Longhi G."/>
            <person name="Milani C."/>
            <person name="Turroni F."/>
            <person name="Alessandri G."/>
            <person name="Sela D.A."/>
            <person name="Van Sinderen D."/>
            <person name="Ventura M."/>
        </authorList>
    </citation>
    <scope>NUCLEOTIDE SEQUENCE [LARGE SCALE GENOMIC DNA]</scope>
    <source>
        <strain evidence="2 3">2072B</strain>
    </source>
</reference>
<name>A0A4Q5BBW1_9BIFI</name>
<dbReference type="RefSeq" id="WP_129913095.1">
    <property type="nucleotide sequence ID" value="NZ_SBKU01000007.1"/>
</dbReference>
<evidence type="ECO:0000313" key="2">
    <source>
        <dbReference type="EMBL" id="RYQ68363.1"/>
    </source>
</evidence>
<organism evidence="2 3">
    <name type="scientific">Bifidobacterium pseudolongum subsp. globosum</name>
    <dbReference type="NCBI Taxonomy" id="1690"/>
    <lineage>
        <taxon>Bacteria</taxon>
        <taxon>Bacillati</taxon>
        <taxon>Actinomycetota</taxon>
        <taxon>Actinomycetes</taxon>
        <taxon>Bifidobacteriales</taxon>
        <taxon>Bifidobacteriaceae</taxon>
        <taxon>Bifidobacterium</taxon>
    </lineage>
</organism>
<keyword evidence="1" id="KW-0812">Transmembrane</keyword>